<evidence type="ECO:0000256" key="1">
    <source>
        <dbReference type="ARBA" id="ARBA00004123"/>
    </source>
</evidence>
<dbReference type="InterPro" id="IPR010920">
    <property type="entry name" value="LSM_dom_sf"/>
</dbReference>
<keyword evidence="7 10" id="KW-0539">Nucleus</keyword>
<comment type="caution">
    <text evidence="12">The sequence shown here is derived from an EMBL/GenBank/DDBJ whole genome shotgun (WGS) entry which is preliminary data.</text>
</comment>
<dbReference type="PIRSF" id="PIRSF006609">
    <property type="entry name" value="snRNP_SmF"/>
    <property type="match status" value="1"/>
</dbReference>
<dbReference type="GO" id="GO:0034715">
    <property type="term" value="C:pICln-Sm protein complex"/>
    <property type="evidence" value="ECO:0007669"/>
    <property type="project" value="TreeGrafter"/>
</dbReference>
<dbReference type="SUPFAM" id="SSF50182">
    <property type="entry name" value="Sm-like ribonucleoproteins"/>
    <property type="match status" value="1"/>
</dbReference>
<name>A0AA38S3F7_9PEZI</name>
<dbReference type="InterPro" id="IPR034100">
    <property type="entry name" value="Sm_F"/>
</dbReference>
<feature type="domain" description="Sm" evidence="11">
    <location>
        <begin position="7"/>
        <end position="80"/>
    </location>
</feature>
<sequence length="90" mass="10194">MSFLPINPRPFLQDLVNKSIWVRLKWGESEYKGTLVSIDSYMNLQLSNAEEYISHKFSGSLGQILIRSNNVLWIRSADGTENGGDTKMEG</sequence>
<evidence type="ECO:0000256" key="6">
    <source>
        <dbReference type="ARBA" id="ARBA00023187"/>
    </source>
</evidence>
<dbReference type="PROSITE" id="PS52002">
    <property type="entry name" value="SM"/>
    <property type="match status" value="1"/>
</dbReference>
<organism evidence="12 13">
    <name type="scientific">Pleurostoma richardsiae</name>
    <dbReference type="NCBI Taxonomy" id="41990"/>
    <lineage>
        <taxon>Eukaryota</taxon>
        <taxon>Fungi</taxon>
        <taxon>Dikarya</taxon>
        <taxon>Ascomycota</taxon>
        <taxon>Pezizomycotina</taxon>
        <taxon>Sordariomycetes</taxon>
        <taxon>Sordariomycetidae</taxon>
        <taxon>Calosphaeriales</taxon>
        <taxon>Pleurostomataceae</taxon>
        <taxon>Pleurostoma</taxon>
    </lineage>
</organism>
<dbReference type="Gene3D" id="2.30.30.100">
    <property type="match status" value="1"/>
</dbReference>
<dbReference type="EMBL" id="JANBVO010000009">
    <property type="protein sequence ID" value="KAJ9149949.1"/>
    <property type="molecule type" value="Genomic_DNA"/>
</dbReference>
<evidence type="ECO:0000313" key="12">
    <source>
        <dbReference type="EMBL" id="KAJ9149949.1"/>
    </source>
</evidence>
<dbReference type="PANTHER" id="PTHR11021">
    <property type="entry name" value="SMALL NUCLEAR RIBONUCLEOPROTEIN F SNRNP-F"/>
    <property type="match status" value="1"/>
</dbReference>
<dbReference type="CDD" id="cd01722">
    <property type="entry name" value="Sm_F"/>
    <property type="match status" value="1"/>
</dbReference>
<dbReference type="InterPro" id="IPR001163">
    <property type="entry name" value="Sm_dom_euk/arc"/>
</dbReference>
<evidence type="ECO:0000259" key="11">
    <source>
        <dbReference type="PROSITE" id="PS52002"/>
    </source>
</evidence>
<keyword evidence="13" id="KW-1185">Reference proteome</keyword>
<evidence type="ECO:0000256" key="2">
    <source>
        <dbReference type="ARBA" id="ARBA00007927"/>
    </source>
</evidence>
<dbReference type="InterPro" id="IPR047575">
    <property type="entry name" value="Sm"/>
</dbReference>
<comment type="subcellular location">
    <subcellularLocation>
        <location evidence="1 10">Nucleus</location>
    </subcellularLocation>
</comment>
<proteinExistence type="inferred from homology"/>
<keyword evidence="6 10" id="KW-0508">mRNA splicing</keyword>
<evidence type="ECO:0000313" key="13">
    <source>
        <dbReference type="Proteomes" id="UP001174694"/>
    </source>
</evidence>
<reference evidence="12" key="1">
    <citation type="submission" date="2022-07" db="EMBL/GenBank/DDBJ databases">
        <title>Fungi with potential for degradation of polypropylene.</title>
        <authorList>
            <person name="Gostincar C."/>
        </authorList>
    </citation>
    <scope>NUCLEOTIDE SEQUENCE</scope>
    <source>
        <strain evidence="12">EXF-13308</strain>
    </source>
</reference>
<keyword evidence="8 10" id="KW-0687">Ribonucleoprotein</keyword>
<dbReference type="Pfam" id="PF01423">
    <property type="entry name" value="LSM"/>
    <property type="match status" value="1"/>
</dbReference>
<dbReference type="GO" id="GO:0071013">
    <property type="term" value="C:catalytic step 2 spliceosome"/>
    <property type="evidence" value="ECO:0007669"/>
    <property type="project" value="TreeGrafter"/>
</dbReference>
<keyword evidence="4 10" id="KW-0747">Spliceosome</keyword>
<comment type="similarity">
    <text evidence="2 10">Belongs to the snRNP Sm proteins family. SmF/LSm6 subfamily.</text>
</comment>
<evidence type="ECO:0000256" key="7">
    <source>
        <dbReference type="ARBA" id="ARBA00023242"/>
    </source>
</evidence>
<dbReference type="SMART" id="SM00651">
    <property type="entry name" value="Sm"/>
    <property type="match status" value="1"/>
</dbReference>
<dbReference type="GO" id="GO:0000398">
    <property type="term" value="P:mRNA splicing, via spliceosome"/>
    <property type="evidence" value="ECO:0007669"/>
    <property type="project" value="InterPro"/>
</dbReference>
<dbReference type="InterPro" id="IPR016487">
    <property type="entry name" value="Lsm6/sSmF"/>
</dbReference>
<gene>
    <name evidence="12" type="ORF">NKR23_g4026</name>
</gene>
<dbReference type="PANTHER" id="PTHR11021:SF0">
    <property type="entry name" value="SMALL NUCLEAR RIBONUCLEOPROTEIN F"/>
    <property type="match status" value="1"/>
</dbReference>
<keyword evidence="5 10" id="KW-0694">RNA-binding</keyword>
<evidence type="ECO:0000256" key="8">
    <source>
        <dbReference type="ARBA" id="ARBA00023274"/>
    </source>
</evidence>
<dbReference type="AlphaFoldDB" id="A0AA38S3F7"/>
<evidence type="ECO:0000256" key="5">
    <source>
        <dbReference type="ARBA" id="ARBA00022884"/>
    </source>
</evidence>
<dbReference type="GO" id="GO:0005685">
    <property type="term" value="C:U1 snRNP"/>
    <property type="evidence" value="ECO:0007669"/>
    <property type="project" value="TreeGrafter"/>
</dbReference>
<accession>A0AA38S3F7</accession>
<dbReference type="Proteomes" id="UP001174694">
    <property type="component" value="Unassembled WGS sequence"/>
</dbReference>
<evidence type="ECO:0000256" key="4">
    <source>
        <dbReference type="ARBA" id="ARBA00022728"/>
    </source>
</evidence>
<keyword evidence="3 10" id="KW-0507">mRNA processing</keyword>
<dbReference type="GO" id="GO:0003723">
    <property type="term" value="F:RNA binding"/>
    <property type="evidence" value="ECO:0007669"/>
    <property type="project" value="UniProtKB-UniRule"/>
</dbReference>
<evidence type="ECO:0000256" key="3">
    <source>
        <dbReference type="ARBA" id="ARBA00022664"/>
    </source>
</evidence>
<evidence type="ECO:0000256" key="10">
    <source>
        <dbReference type="PIRNR" id="PIRNR006609"/>
    </source>
</evidence>
<evidence type="ECO:0000256" key="9">
    <source>
        <dbReference type="ARBA" id="ARBA00030144"/>
    </source>
</evidence>
<protein>
    <recommendedName>
        <fullName evidence="9">Sm protein F</fullName>
    </recommendedName>
</protein>